<evidence type="ECO:0000313" key="9">
    <source>
        <dbReference type="Proteomes" id="UP000008914"/>
    </source>
</evidence>
<dbReference type="CDD" id="cd04729">
    <property type="entry name" value="NanE"/>
    <property type="match status" value="1"/>
</dbReference>
<dbReference type="HOGENOM" id="CLU_086300_1_0_11"/>
<dbReference type="EMBL" id="CP002343">
    <property type="protein sequence ID" value="ADU47477.1"/>
    <property type="molecule type" value="Genomic_DNA"/>
</dbReference>
<dbReference type="InterPro" id="IPR007260">
    <property type="entry name" value="NanE"/>
</dbReference>
<keyword evidence="9" id="KW-1185">Reference proteome</keyword>
<reference evidence="8 9" key="1">
    <citation type="journal article" date="2010" name="Stand. Genomic Sci.">
        <title>Complete genome sequence of Intrasporangium calvum type strain (7 KIP).</title>
        <authorList>
            <person name="Del Rio T.G."/>
            <person name="Chertkov O."/>
            <person name="Yasawong M."/>
            <person name="Lucas S."/>
            <person name="Deshpande S."/>
            <person name="Cheng J.F."/>
            <person name="Detter C."/>
            <person name="Tapia R."/>
            <person name="Han C."/>
            <person name="Goodwin L."/>
            <person name="Pitluck S."/>
            <person name="Liolios K."/>
            <person name="Ivanova N."/>
            <person name="Mavromatis K."/>
            <person name="Pati A."/>
            <person name="Chen A."/>
            <person name="Palaniappan K."/>
            <person name="Land M."/>
            <person name="Hauser L."/>
            <person name="Chang Y.J."/>
            <person name="Jeffries C.D."/>
            <person name="Rohde M."/>
            <person name="Pukall R."/>
            <person name="Sikorski J."/>
            <person name="Goker M."/>
            <person name="Woyke T."/>
            <person name="Bristow J."/>
            <person name="Eisen J.A."/>
            <person name="Markowitz V."/>
            <person name="Hugenholtz P."/>
            <person name="Kyrpides N.C."/>
            <person name="Klenk H.P."/>
            <person name="Lapidus A."/>
        </authorList>
    </citation>
    <scope>NUCLEOTIDE SEQUENCE [LARGE SCALE GENOMIC DNA]</scope>
    <source>
        <strain evidence="9">ATCC 23552 / DSM 43043 / JCM 3097 / NBRC 12989 / 7 KIP</strain>
    </source>
</reference>
<proteinExistence type="inferred from homology"/>
<dbReference type="GO" id="GO:0047465">
    <property type="term" value="F:N-acylglucosamine-6-phosphate 2-epimerase activity"/>
    <property type="evidence" value="ECO:0007669"/>
    <property type="project" value="UniProtKB-EC"/>
</dbReference>
<dbReference type="InterPro" id="IPR013785">
    <property type="entry name" value="Aldolase_TIM"/>
</dbReference>
<dbReference type="NCBIfam" id="NF002231">
    <property type="entry name" value="PRK01130.1"/>
    <property type="match status" value="1"/>
</dbReference>
<evidence type="ECO:0000256" key="3">
    <source>
        <dbReference type="ARBA" id="ARBA00005081"/>
    </source>
</evidence>
<dbReference type="Pfam" id="PF04131">
    <property type="entry name" value="NanE"/>
    <property type="match status" value="1"/>
</dbReference>
<evidence type="ECO:0000256" key="7">
    <source>
        <dbReference type="HAMAP-Rule" id="MF_01235"/>
    </source>
</evidence>
<dbReference type="PANTHER" id="PTHR36204">
    <property type="entry name" value="N-ACETYLMANNOSAMINE-6-PHOSPHATE 2-EPIMERASE-RELATED"/>
    <property type="match status" value="1"/>
</dbReference>
<dbReference type="STRING" id="710696.Intca_0952"/>
<sequence length="224" mass="23196">MNPIDRIRGGLVVSVQAYPGEPMRHPDTMRRVAESAVRGGAAGIRAQGIDDLRAMRPVIDLPLMGLWKDGDSGVFITPTVIHAVEVARTGCEIVAVDGTRRPRPDGSSLAETVAAVHREGALLMADCATLADGVAAAEVGADLIGTTLSGYTPDSPRTPGPDLDLVAALVRELGLPVVAEGRIHTPDQAGAALDAGAHAVVVGTAITHPATITSWFVDATRVRP</sequence>
<dbReference type="GO" id="GO:0019262">
    <property type="term" value="P:N-acetylneuraminate catabolic process"/>
    <property type="evidence" value="ECO:0007669"/>
    <property type="project" value="UniProtKB-UniRule"/>
</dbReference>
<evidence type="ECO:0000256" key="1">
    <source>
        <dbReference type="ARBA" id="ARBA00000056"/>
    </source>
</evidence>
<comment type="function">
    <text evidence="2 7">Converts N-acetylmannosamine-6-phosphate (ManNAc-6-P) to N-acetylglucosamine-6-phosphate (GlcNAc-6-P).</text>
</comment>
<accession>E6SCS2</accession>
<dbReference type="Gene3D" id="3.20.20.70">
    <property type="entry name" value="Aldolase class I"/>
    <property type="match status" value="1"/>
</dbReference>
<comment type="pathway">
    <text evidence="3 7">Amino-sugar metabolism; N-acetylneuraminate degradation; D-fructose 6-phosphate from N-acetylneuraminate: step 3/5.</text>
</comment>
<dbReference type="UniPathway" id="UPA00629">
    <property type="reaction ID" value="UER00682"/>
</dbReference>
<dbReference type="GO" id="GO:0006053">
    <property type="term" value="P:N-acetylmannosamine catabolic process"/>
    <property type="evidence" value="ECO:0007669"/>
    <property type="project" value="TreeGrafter"/>
</dbReference>
<dbReference type="eggNOG" id="COG3010">
    <property type="taxonomic scope" value="Bacteria"/>
</dbReference>
<dbReference type="PANTHER" id="PTHR36204:SF1">
    <property type="entry name" value="N-ACETYLMANNOSAMINE-6-PHOSPHATE 2-EPIMERASE-RELATED"/>
    <property type="match status" value="1"/>
</dbReference>
<evidence type="ECO:0000313" key="8">
    <source>
        <dbReference type="EMBL" id="ADU47477.1"/>
    </source>
</evidence>
<dbReference type="SUPFAM" id="SSF51366">
    <property type="entry name" value="Ribulose-phoshate binding barrel"/>
    <property type="match status" value="1"/>
</dbReference>
<evidence type="ECO:0000256" key="4">
    <source>
        <dbReference type="ARBA" id="ARBA00007439"/>
    </source>
</evidence>
<keyword evidence="6 7" id="KW-0119">Carbohydrate metabolism</keyword>
<comment type="similarity">
    <text evidence="4 7">Belongs to the NanE family.</text>
</comment>
<gene>
    <name evidence="7" type="primary">nanE</name>
    <name evidence="8" type="ordered locus">Intca_0952</name>
</gene>
<evidence type="ECO:0000256" key="6">
    <source>
        <dbReference type="ARBA" id="ARBA00023277"/>
    </source>
</evidence>
<dbReference type="RefSeq" id="WP_013491795.1">
    <property type="nucleotide sequence ID" value="NC_014830.1"/>
</dbReference>
<organism evidence="8 9">
    <name type="scientific">Intrasporangium calvum (strain ATCC 23552 / DSM 43043 / JCM 3097 / NBRC 12989 / NCIMB 10167 / NRRL B-3866 / 7 KIP)</name>
    <dbReference type="NCBI Taxonomy" id="710696"/>
    <lineage>
        <taxon>Bacteria</taxon>
        <taxon>Bacillati</taxon>
        <taxon>Actinomycetota</taxon>
        <taxon>Actinomycetes</taxon>
        <taxon>Micrococcales</taxon>
        <taxon>Intrasporangiaceae</taxon>
        <taxon>Intrasporangium</taxon>
    </lineage>
</organism>
<protein>
    <recommendedName>
        <fullName evidence="7">Putative N-acetylmannosamine-6-phosphate 2-epimerase</fullName>
        <ecNumber evidence="7">5.1.3.9</ecNumber>
    </recommendedName>
    <alternativeName>
        <fullName evidence="7">ManNAc-6-P epimerase</fullName>
    </alternativeName>
</protein>
<dbReference type="HAMAP" id="MF_01235">
    <property type="entry name" value="ManNAc6P_epimer"/>
    <property type="match status" value="1"/>
</dbReference>
<name>E6SCS2_INTC7</name>
<dbReference type="AlphaFoldDB" id="E6SCS2"/>
<dbReference type="Proteomes" id="UP000008914">
    <property type="component" value="Chromosome"/>
</dbReference>
<comment type="catalytic activity">
    <reaction evidence="1 7">
        <text>an N-acyl-D-glucosamine 6-phosphate = an N-acyl-D-mannosamine 6-phosphate</text>
        <dbReference type="Rhea" id="RHEA:23932"/>
        <dbReference type="ChEBI" id="CHEBI:57599"/>
        <dbReference type="ChEBI" id="CHEBI:57666"/>
        <dbReference type="EC" id="5.1.3.9"/>
    </reaction>
</comment>
<evidence type="ECO:0000256" key="2">
    <source>
        <dbReference type="ARBA" id="ARBA00002147"/>
    </source>
</evidence>
<dbReference type="InterPro" id="IPR011060">
    <property type="entry name" value="RibuloseP-bd_barrel"/>
</dbReference>
<keyword evidence="5 7" id="KW-0413">Isomerase</keyword>
<dbReference type="GO" id="GO:0005975">
    <property type="term" value="P:carbohydrate metabolic process"/>
    <property type="evidence" value="ECO:0007669"/>
    <property type="project" value="UniProtKB-UniRule"/>
</dbReference>
<evidence type="ECO:0000256" key="5">
    <source>
        <dbReference type="ARBA" id="ARBA00023235"/>
    </source>
</evidence>
<dbReference type="KEGG" id="ica:Intca_0952"/>
<dbReference type="GO" id="GO:0005829">
    <property type="term" value="C:cytosol"/>
    <property type="evidence" value="ECO:0007669"/>
    <property type="project" value="TreeGrafter"/>
</dbReference>
<dbReference type="OrthoDB" id="9781704at2"/>
<dbReference type="EC" id="5.1.3.9" evidence="7"/>